<reference evidence="3 4" key="1">
    <citation type="journal article" date="2012" name="J. Bacteriol.">
        <title>Genome sequence of the highly efficient arsenite-oxidizing bacterium Achromobacter arsenitoxydans SY8.</title>
        <authorList>
            <person name="Li X."/>
            <person name="Hu Y."/>
            <person name="Gong J."/>
            <person name="Lin Y."/>
            <person name="Johnstone L."/>
            <person name="Rensing C."/>
            <person name="Wang G."/>
        </authorList>
    </citation>
    <scope>NUCLEOTIDE SEQUENCE [LARGE SCALE GENOMIC DNA]</scope>
    <source>
        <strain evidence="3 4">SY8</strain>
    </source>
</reference>
<dbReference type="GO" id="GO:0016853">
    <property type="term" value="F:isomerase activity"/>
    <property type="evidence" value="ECO:0007669"/>
    <property type="project" value="UniProtKB-KW"/>
</dbReference>
<dbReference type="RefSeq" id="WP_008158376.1">
    <property type="nucleotide sequence ID" value="NZ_AGUF01000010.1"/>
</dbReference>
<gene>
    <name evidence="3" type="ORF">KYC_02184</name>
</gene>
<dbReference type="GO" id="GO:0006635">
    <property type="term" value="P:fatty acid beta-oxidation"/>
    <property type="evidence" value="ECO:0007669"/>
    <property type="project" value="TreeGrafter"/>
</dbReference>
<protein>
    <submittedName>
        <fullName evidence="3">Enoyl-CoA hydratase/isomerase</fullName>
    </submittedName>
</protein>
<evidence type="ECO:0000313" key="3">
    <source>
        <dbReference type="EMBL" id="EHK68043.1"/>
    </source>
</evidence>
<dbReference type="CDD" id="cd06558">
    <property type="entry name" value="crotonase-like"/>
    <property type="match status" value="1"/>
</dbReference>
<dbReference type="InterPro" id="IPR018376">
    <property type="entry name" value="Enoyl-CoA_hyd/isom_CS"/>
</dbReference>
<dbReference type="eggNOG" id="COG1024">
    <property type="taxonomic scope" value="Bacteria"/>
</dbReference>
<name>H0F105_9BURK</name>
<dbReference type="Gene3D" id="3.90.226.10">
    <property type="entry name" value="2-enoyl-CoA Hydratase, Chain A, domain 1"/>
    <property type="match status" value="1"/>
</dbReference>
<proteinExistence type="inferred from homology"/>
<dbReference type="PATRIC" id="fig|477184.5.peg.427"/>
<comment type="caution">
    <text evidence="3">The sequence shown here is derived from an EMBL/GenBank/DDBJ whole genome shotgun (WGS) entry which is preliminary data.</text>
</comment>
<keyword evidence="3" id="KW-0413">Isomerase</keyword>
<dbReference type="PANTHER" id="PTHR11941">
    <property type="entry name" value="ENOYL-COA HYDRATASE-RELATED"/>
    <property type="match status" value="1"/>
</dbReference>
<dbReference type="Pfam" id="PF00378">
    <property type="entry name" value="ECH_1"/>
    <property type="match status" value="1"/>
</dbReference>
<sequence length="257" mass="27483">MGITYSVSEAIAHISFNRPEKLNALTLAMYDALGEAFVRAQDDPDVRVILLGGSGDRAFCVGADLGESIPALAEGRFDISEWDGAHIKQAGFHKPVVAAVNGLCLGGGFEIMLAADIRIAADTAVFALPEASLGFVPAGGTLVRLVRQIPFALAMELMLTAERFPAARLAEMGLLNRVVAPDELESVALEYARAIARKGRVAVSVIKEAALTLGHLSLDEAFRREAILGQRAFTSDEAKDGLRRFLSRDRAVRPKPG</sequence>
<evidence type="ECO:0000313" key="4">
    <source>
        <dbReference type="Proteomes" id="UP000003113"/>
    </source>
</evidence>
<dbReference type="AlphaFoldDB" id="H0F105"/>
<dbReference type="SUPFAM" id="SSF52096">
    <property type="entry name" value="ClpP/crotonase"/>
    <property type="match status" value="1"/>
</dbReference>
<accession>H0F105</accession>
<dbReference type="EMBL" id="AGUF01000010">
    <property type="protein sequence ID" value="EHK68043.1"/>
    <property type="molecule type" value="Genomic_DNA"/>
</dbReference>
<organism evidence="3 4">
    <name type="scientific">Achromobacter arsenitoxydans SY8</name>
    <dbReference type="NCBI Taxonomy" id="477184"/>
    <lineage>
        <taxon>Bacteria</taxon>
        <taxon>Pseudomonadati</taxon>
        <taxon>Pseudomonadota</taxon>
        <taxon>Betaproteobacteria</taxon>
        <taxon>Burkholderiales</taxon>
        <taxon>Alcaligenaceae</taxon>
        <taxon>Achromobacter</taxon>
    </lineage>
</organism>
<dbReference type="Proteomes" id="UP000003113">
    <property type="component" value="Unassembled WGS sequence"/>
</dbReference>
<dbReference type="STRING" id="477184.KYC_02184"/>
<dbReference type="InterPro" id="IPR001753">
    <property type="entry name" value="Enoyl-CoA_hydra/iso"/>
</dbReference>
<evidence type="ECO:0000256" key="1">
    <source>
        <dbReference type="ARBA" id="ARBA00005254"/>
    </source>
</evidence>
<keyword evidence="4" id="KW-1185">Reference proteome</keyword>
<comment type="similarity">
    <text evidence="1 2">Belongs to the enoyl-CoA hydratase/isomerase family.</text>
</comment>
<evidence type="ECO:0000256" key="2">
    <source>
        <dbReference type="RuleBase" id="RU003707"/>
    </source>
</evidence>
<dbReference type="InterPro" id="IPR029045">
    <property type="entry name" value="ClpP/crotonase-like_dom_sf"/>
</dbReference>
<dbReference type="OrthoDB" id="9774843at2"/>
<dbReference type="PANTHER" id="PTHR11941:SF54">
    <property type="entry name" value="ENOYL-COA HYDRATASE, MITOCHONDRIAL"/>
    <property type="match status" value="1"/>
</dbReference>
<dbReference type="PROSITE" id="PS00166">
    <property type="entry name" value="ENOYL_COA_HYDRATASE"/>
    <property type="match status" value="1"/>
</dbReference>